<proteinExistence type="predicted"/>
<feature type="transmembrane region" description="Helical" evidence="5">
    <location>
        <begin position="250"/>
        <end position="270"/>
    </location>
</feature>
<keyword evidence="8" id="KW-1185">Reference proteome</keyword>
<comment type="caution">
    <text evidence="7">The sequence shown here is derived from an EMBL/GenBank/DDBJ whole genome shotgun (WGS) entry which is preliminary data.</text>
</comment>
<comment type="subcellular location">
    <subcellularLocation>
        <location evidence="1">Cell membrane</location>
        <topology evidence="1">Multi-pass membrane protein</topology>
    </subcellularLocation>
</comment>
<gene>
    <name evidence="7" type="ORF">FB561_0499</name>
</gene>
<dbReference type="GO" id="GO:0005886">
    <property type="term" value="C:plasma membrane"/>
    <property type="evidence" value="ECO:0007669"/>
    <property type="project" value="UniProtKB-SubCell"/>
</dbReference>
<sequence length="391" mass="38949">MTSACDSLPAPVAPTAERLVTGRFGQLLLMVFGSGLSMYLLTSVVPLYLAAHGSGGVGAGLSTGAMMLSAVAAELAVPKLLARIGYRATLGLGLVLLGAPALVLLTTSALPLVLAVCVVRGAGLAILVVGAVALVAELTPAHRRGEGLGVYGLAVGLPAVLGLPLGVYLIEVIGYGGLFVLAAVASLAGLVTLPAIPGRVTDVEEQHVNVLGGLRGSGLLMPTFVFAAVTVAAGISVTFLPLAVAGDNHSLVAAALLVQAATAPAARWIAGRYGDRVGPARLLAPALVLAALGAAALVFVGSPIAILAGSALFGTGFGAAQNLTLATMYDRVPRSRYNQVSALWNLAYDGGWGIGAIAFGAVVAGTGYPLAFALTATVVALAIVPAIRATR</sequence>
<evidence type="ECO:0000256" key="5">
    <source>
        <dbReference type="SAM" id="Phobius"/>
    </source>
</evidence>
<dbReference type="EMBL" id="VIVK01000001">
    <property type="protein sequence ID" value="TWD79441.1"/>
    <property type="molecule type" value="Genomic_DNA"/>
</dbReference>
<evidence type="ECO:0000256" key="2">
    <source>
        <dbReference type="ARBA" id="ARBA00022692"/>
    </source>
</evidence>
<accession>A0A561BKP4</accession>
<dbReference type="PROSITE" id="PS50850">
    <property type="entry name" value="MFS"/>
    <property type="match status" value="1"/>
</dbReference>
<evidence type="ECO:0000256" key="1">
    <source>
        <dbReference type="ARBA" id="ARBA00004651"/>
    </source>
</evidence>
<dbReference type="Proteomes" id="UP000318380">
    <property type="component" value="Unassembled WGS sequence"/>
</dbReference>
<dbReference type="RefSeq" id="WP_145802583.1">
    <property type="nucleotide sequence ID" value="NZ_VIVK01000001.1"/>
</dbReference>
<dbReference type="OrthoDB" id="5189108at2"/>
<feature type="transmembrane region" description="Helical" evidence="5">
    <location>
        <begin position="57"/>
        <end position="77"/>
    </location>
</feature>
<dbReference type="Pfam" id="PF07690">
    <property type="entry name" value="MFS_1"/>
    <property type="match status" value="1"/>
</dbReference>
<dbReference type="InterPro" id="IPR011701">
    <property type="entry name" value="MFS"/>
</dbReference>
<dbReference type="GO" id="GO:0022857">
    <property type="term" value="F:transmembrane transporter activity"/>
    <property type="evidence" value="ECO:0007669"/>
    <property type="project" value="InterPro"/>
</dbReference>
<dbReference type="SUPFAM" id="SSF103473">
    <property type="entry name" value="MFS general substrate transporter"/>
    <property type="match status" value="1"/>
</dbReference>
<protein>
    <submittedName>
        <fullName evidence="7">Putative MFS family arabinose efflux permease</fullName>
    </submittedName>
</protein>
<evidence type="ECO:0000313" key="7">
    <source>
        <dbReference type="EMBL" id="TWD79441.1"/>
    </source>
</evidence>
<feature type="transmembrane region" description="Helical" evidence="5">
    <location>
        <begin position="176"/>
        <end position="198"/>
    </location>
</feature>
<dbReference type="Gene3D" id="1.20.1250.20">
    <property type="entry name" value="MFS general substrate transporter like domains"/>
    <property type="match status" value="1"/>
</dbReference>
<feature type="transmembrane region" description="Helical" evidence="5">
    <location>
        <begin position="84"/>
        <end position="106"/>
    </location>
</feature>
<feature type="transmembrane region" description="Helical" evidence="5">
    <location>
        <begin position="27"/>
        <end position="51"/>
    </location>
</feature>
<organism evidence="7 8">
    <name type="scientific">Kribbella amoyensis</name>
    <dbReference type="NCBI Taxonomy" id="996641"/>
    <lineage>
        <taxon>Bacteria</taxon>
        <taxon>Bacillati</taxon>
        <taxon>Actinomycetota</taxon>
        <taxon>Actinomycetes</taxon>
        <taxon>Propionibacteriales</taxon>
        <taxon>Kribbellaceae</taxon>
        <taxon>Kribbella</taxon>
    </lineage>
</organism>
<evidence type="ECO:0000313" key="8">
    <source>
        <dbReference type="Proteomes" id="UP000318380"/>
    </source>
</evidence>
<dbReference type="PANTHER" id="PTHR23531:SF1">
    <property type="entry name" value="QUINOLENE RESISTANCE PROTEIN NORA"/>
    <property type="match status" value="1"/>
</dbReference>
<feature type="transmembrane region" description="Helical" evidence="5">
    <location>
        <begin position="370"/>
        <end position="387"/>
    </location>
</feature>
<name>A0A561BKP4_9ACTN</name>
<feature type="transmembrane region" description="Helical" evidence="5">
    <location>
        <begin position="148"/>
        <end position="170"/>
    </location>
</feature>
<feature type="transmembrane region" description="Helical" evidence="5">
    <location>
        <begin position="306"/>
        <end position="325"/>
    </location>
</feature>
<evidence type="ECO:0000256" key="3">
    <source>
        <dbReference type="ARBA" id="ARBA00022989"/>
    </source>
</evidence>
<keyword evidence="2 5" id="KW-0812">Transmembrane</keyword>
<feature type="domain" description="Major facilitator superfamily (MFS) profile" evidence="6">
    <location>
        <begin position="23"/>
        <end position="391"/>
    </location>
</feature>
<dbReference type="PANTHER" id="PTHR23531">
    <property type="entry name" value="QUINOLENE RESISTANCE PROTEIN NORA"/>
    <property type="match status" value="1"/>
</dbReference>
<keyword evidence="3 5" id="KW-1133">Transmembrane helix</keyword>
<dbReference type="AlphaFoldDB" id="A0A561BKP4"/>
<evidence type="ECO:0000259" key="6">
    <source>
        <dbReference type="PROSITE" id="PS50850"/>
    </source>
</evidence>
<keyword evidence="4 5" id="KW-0472">Membrane</keyword>
<feature type="transmembrane region" description="Helical" evidence="5">
    <location>
        <begin position="219"/>
        <end position="244"/>
    </location>
</feature>
<feature type="transmembrane region" description="Helical" evidence="5">
    <location>
        <begin position="112"/>
        <end position="136"/>
    </location>
</feature>
<reference evidence="7 8" key="1">
    <citation type="submission" date="2019-06" db="EMBL/GenBank/DDBJ databases">
        <title>Sequencing the genomes of 1000 actinobacteria strains.</title>
        <authorList>
            <person name="Klenk H.-P."/>
        </authorList>
    </citation>
    <scope>NUCLEOTIDE SEQUENCE [LARGE SCALE GENOMIC DNA]</scope>
    <source>
        <strain evidence="7 8">DSM 24683</strain>
    </source>
</reference>
<feature type="transmembrane region" description="Helical" evidence="5">
    <location>
        <begin position="346"/>
        <end position="364"/>
    </location>
</feature>
<dbReference type="InterPro" id="IPR052714">
    <property type="entry name" value="MFS_Exporter"/>
</dbReference>
<dbReference type="InterPro" id="IPR020846">
    <property type="entry name" value="MFS_dom"/>
</dbReference>
<evidence type="ECO:0000256" key="4">
    <source>
        <dbReference type="ARBA" id="ARBA00023136"/>
    </source>
</evidence>
<dbReference type="InterPro" id="IPR036259">
    <property type="entry name" value="MFS_trans_sf"/>
</dbReference>
<feature type="transmembrane region" description="Helical" evidence="5">
    <location>
        <begin position="282"/>
        <end position="300"/>
    </location>
</feature>